<dbReference type="PANTHER" id="PTHR47165">
    <property type="entry name" value="OS03G0429900 PROTEIN"/>
    <property type="match status" value="1"/>
</dbReference>
<reference evidence="1 2" key="1">
    <citation type="submission" date="2024-04" db="EMBL/GenBank/DDBJ databases">
        <authorList>
            <person name="Fracassetti M."/>
        </authorList>
    </citation>
    <scope>NUCLEOTIDE SEQUENCE [LARGE SCALE GENOMIC DNA]</scope>
</reference>
<evidence type="ECO:0008006" key="3">
    <source>
        <dbReference type="Google" id="ProtNLM"/>
    </source>
</evidence>
<dbReference type="InterPro" id="IPR012340">
    <property type="entry name" value="NA-bd_OB-fold"/>
</dbReference>
<evidence type="ECO:0000313" key="2">
    <source>
        <dbReference type="Proteomes" id="UP001497516"/>
    </source>
</evidence>
<gene>
    <name evidence="1" type="ORF">LTRI10_LOCUS42127</name>
</gene>
<dbReference type="Gene3D" id="2.40.50.140">
    <property type="entry name" value="Nucleic acid-binding proteins"/>
    <property type="match status" value="2"/>
</dbReference>
<dbReference type="EMBL" id="OZ034820">
    <property type="protein sequence ID" value="CAL1402099.1"/>
    <property type="molecule type" value="Genomic_DNA"/>
</dbReference>
<accession>A0AAV2FVV2</accession>
<dbReference type="Proteomes" id="UP001497516">
    <property type="component" value="Chromosome 7"/>
</dbReference>
<sequence length="571" mass="62475">MDATLLCNLKGGSREVTLRLRLLHLWFAKNPDGTRVFNHCCLWVDQTGMLIQSLADAAFGHDFERVLRVGVVYVIKSFGQGVARNLYRAYSFDLIMELSVTTTFQACSLPAADFPADSFEVVPYSDLPKRNGYHRILSDVVGRLHSISGIDHQVTSNGSTPKHSLVLENAQGQKADSIEPVIIGVGSLMVGRLIVGQYTCSSSSGTRIVVTPRIPEAYSLTTFFGGARNPVTELAVQFATPEDAAADAQRRTRTIAELLDLYHSDGSVDERHRCGGIIRSVESRSPWYYTSCNMCKKKCSTWRNGNYWCPDNWEISEQHVTIGYKIQLTLRDSTNEARFIVLDHVEIIWYSHLLSFLPKDILVGLTSFHLSLRLCWASLLDSRVFRVLPRDNQEPLLAIESVVHPTVDPSVPQGVTEQGGMLLLAGVPEPSQVSCSAIAPTSSSKGKEKISGTVLPGNYNPTFNITQAARQPLNKSHGPLVIKESSGVSNLGIQSPQEGVSRRAFSASDGVSRNINQDSVFAVSANEGSLPISSVGPPQDTTIKAVADVKIPEIPPFLVNSDRADLMSSCE</sequence>
<organism evidence="1 2">
    <name type="scientific">Linum trigynum</name>
    <dbReference type="NCBI Taxonomy" id="586398"/>
    <lineage>
        <taxon>Eukaryota</taxon>
        <taxon>Viridiplantae</taxon>
        <taxon>Streptophyta</taxon>
        <taxon>Embryophyta</taxon>
        <taxon>Tracheophyta</taxon>
        <taxon>Spermatophyta</taxon>
        <taxon>Magnoliopsida</taxon>
        <taxon>eudicotyledons</taxon>
        <taxon>Gunneridae</taxon>
        <taxon>Pentapetalae</taxon>
        <taxon>rosids</taxon>
        <taxon>fabids</taxon>
        <taxon>Malpighiales</taxon>
        <taxon>Linaceae</taxon>
        <taxon>Linum</taxon>
    </lineage>
</organism>
<protein>
    <recommendedName>
        <fullName evidence="3">DUF223 domain-containing protein</fullName>
    </recommendedName>
</protein>
<dbReference type="AlphaFoldDB" id="A0AAV2FVV2"/>
<evidence type="ECO:0000313" key="1">
    <source>
        <dbReference type="EMBL" id="CAL1402099.1"/>
    </source>
</evidence>
<dbReference type="PANTHER" id="PTHR47165:SF4">
    <property type="entry name" value="OS03G0429900 PROTEIN"/>
    <property type="match status" value="1"/>
</dbReference>
<keyword evidence="2" id="KW-1185">Reference proteome</keyword>
<name>A0AAV2FVV2_9ROSI</name>
<proteinExistence type="predicted"/>
<dbReference type="SUPFAM" id="SSF50249">
    <property type="entry name" value="Nucleic acid-binding proteins"/>
    <property type="match status" value="1"/>
</dbReference>